<protein>
    <submittedName>
        <fullName evidence="1">Uncharacterized protein</fullName>
    </submittedName>
</protein>
<keyword evidence="2" id="KW-1185">Reference proteome</keyword>
<sequence length="306" mass="33769">MLGFTLASLFCMLTNSPVWSCVFFVGALGFKQMALFYAPAVFAYLLGICISPRLDIPRFLNIALITAISFALLFAPLLLGSLYDAYRGHSYSPANLPAPPLLSSLHSLLPLHIDQKSLLYPPLLQLAQSIHRIFPFARGLFEDKVANLWCALHTFHKLHRYPPTLVQRAALLATLAAIAPPCAIIFLRPRKRLLPYAFAATAWGFFLCSYQVHEKNVLLPLLPMTLLLGGEGGLLPSTRAWVGFANLLGCFTMFPLLKRDELRVPYFVLSLLWAWLLGLPPTSMSAYKSSESTTDGRGGSDEGRGA</sequence>
<gene>
    <name evidence="1" type="ORF">LTS18_001600</name>
</gene>
<reference evidence="1" key="1">
    <citation type="submission" date="2024-09" db="EMBL/GenBank/DDBJ databases">
        <title>Black Yeasts Isolated from many extreme environments.</title>
        <authorList>
            <person name="Coleine C."/>
            <person name="Stajich J.E."/>
            <person name="Selbmann L."/>
        </authorList>
    </citation>
    <scope>NUCLEOTIDE SEQUENCE</scope>
    <source>
        <strain evidence="1">CCFEE 5737</strain>
    </source>
</reference>
<dbReference type="EMBL" id="JAWDJW010005777">
    <property type="protein sequence ID" value="KAK3066617.1"/>
    <property type="molecule type" value="Genomic_DNA"/>
</dbReference>
<name>A0ACC3DEZ5_9PEZI</name>
<proteinExistence type="predicted"/>
<evidence type="ECO:0000313" key="2">
    <source>
        <dbReference type="Proteomes" id="UP001186974"/>
    </source>
</evidence>
<evidence type="ECO:0000313" key="1">
    <source>
        <dbReference type="EMBL" id="KAK3066617.1"/>
    </source>
</evidence>
<accession>A0ACC3DEZ5</accession>
<organism evidence="1 2">
    <name type="scientific">Coniosporium uncinatum</name>
    <dbReference type="NCBI Taxonomy" id="93489"/>
    <lineage>
        <taxon>Eukaryota</taxon>
        <taxon>Fungi</taxon>
        <taxon>Dikarya</taxon>
        <taxon>Ascomycota</taxon>
        <taxon>Pezizomycotina</taxon>
        <taxon>Dothideomycetes</taxon>
        <taxon>Dothideomycetes incertae sedis</taxon>
        <taxon>Coniosporium</taxon>
    </lineage>
</organism>
<dbReference type="Proteomes" id="UP001186974">
    <property type="component" value="Unassembled WGS sequence"/>
</dbReference>
<comment type="caution">
    <text evidence="1">The sequence shown here is derived from an EMBL/GenBank/DDBJ whole genome shotgun (WGS) entry which is preliminary data.</text>
</comment>
<feature type="non-terminal residue" evidence="1">
    <location>
        <position position="306"/>
    </location>
</feature>